<dbReference type="Proteomes" id="UP000537729">
    <property type="component" value="Unassembled WGS sequence"/>
</dbReference>
<dbReference type="EMBL" id="JAEILD010000006">
    <property type="protein sequence ID" value="MBI6647706.1"/>
    <property type="molecule type" value="Genomic_DNA"/>
</dbReference>
<evidence type="ECO:0000313" key="4">
    <source>
        <dbReference type="Proteomes" id="UP000614123"/>
    </source>
</evidence>
<dbReference type="AlphaFoldDB" id="A0A7Y1F9L6"/>
<reference evidence="1 4" key="2">
    <citation type="submission" date="2020-12" db="EMBL/GenBank/DDBJ databases">
        <title>Comparative genomic insights into the epidemiology and virulence of plant pathogenic Pseudomonads from Turkey.</title>
        <authorList>
            <person name="Dillon M."/>
            <person name="Ruiz-Bedoya T."/>
            <person name="Bendalovic-Torma C."/>
            <person name="Guttman K.M."/>
            <person name="Kwak H."/>
            <person name="Middleton M.A."/>
            <person name="Wang P.W."/>
            <person name="Horuz S."/>
            <person name="Aysan Y."/>
            <person name="Guttman D.S."/>
        </authorList>
    </citation>
    <scope>NUCLEOTIDE SEQUENCE [LARGE SCALE GENOMIC DNA]</scope>
    <source>
        <strain evidence="1 4">S4_EA_3a</strain>
    </source>
</reference>
<evidence type="ECO:0000313" key="1">
    <source>
        <dbReference type="EMBL" id="MBI6647706.1"/>
    </source>
</evidence>
<dbReference type="EMBL" id="JAAQWG010000018">
    <property type="protein sequence ID" value="NMY09562.1"/>
    <property type="molecule type" value="Genomic_DNA"/>
</dbReference>
<evidence type="ECO:0000313" key="2">
    <source>
        <dbReference type="EMBL" id="NMY09562.1"/>
    </source>
</evidence>
<dbReference type="RefSeq" id="WP_169884389.1">
    <property type="nucleotide sequence ID" value="NZ_CP142041.1"/>
</dbReference>
<keyword evidence="4" id="KW-1185">Reference proteome</keyword>
<gene>
    <name evidence="2" type="ORF">HBO38_14095</name>
    <name evidence="1" type="ORF">YA0849_01555</name>
</gene>
<accession>A0A7Y1F9L6</accession>
<organism evidence="2 3">
    <name type="scientific">Pseudomonas veronii</name>
    <dbReference type="NCBI Taxonomy" id="76761"/>
    <lineage>
        <taxon>Bacteria</taxon>
        <taxon>Pseudomonadati</taxon>
        <taxon>Pseudomonadota</taxon>
        <taxon>Gammaproteobacteria</taxon>
        <taxon>Pseudomonadales</taxon>
        <taxon>Pseudomonadaceae</taxon>
        <taxon>Pseudomonas</taxon>
    </lineage>
</organism>
<name>A0A7Y1F9L6_PSEVE</name>
<comment type="caution">
    <text evidence="2">The sequence shown here is derived from an EMBL/GenBank/DDBJ whole genome shotgun (WGS) entry which is preliminary data.</text>
</comment>
<dbReference type="Proteomes" id="UP000614123">
    <property type="component" value="Unassembled WGS sequence"/>
</dbReference>
<reference evidence="2 3" key="1">
    <citation type="journal article" date="2020" name="Front. Microbiol.">
        <title>Genetic Organization of the aprX-lipA2 Operon Affects the Proteolytic Potential of Pseudomonas Species in Milk.</title>
        <authorList>
            <person name="Maier C."/>
            <person name="Huptas C."/>
            <person name="von Neubeck M."/>
            <person name="Scherer S."/>
            <person name="Wenning M."/>
            <person name="Lucking G."/>
        </authorList>
    </citation>
    <scope>NUCLEOTIDE SEQUENCE [LARGE SCALE GENOMIC DNA]</scope>
    <source>
        <strain evidence="2 3">DSM 16272</strain>
    </source>
</reference>
<proteinExistence type="predicted"/>
<evidence type="ECO:0000313" key="3">
    <source>
        <dbReference type="Proteomes" id="UP000537729"/>
    </source>
</evidence>
<sequence>MDQLANGVFHGVLFRPQAVARDAQVEKLGIIRGEGGLANRSRPAGLFKGILPTVGASLFAKIVNDNADIRVYAALSGFSRASSLLQG</sequence>
<protein>
    <submittedName>
        <fullName evidence="2">Uncharacterized protein</fullName>
    </submittedName>
</protein>